<dbReference type="InterPro" id="IPR016134">
    <property type="entry name" value="Dockerin_dom"/>
</dbReference>
<dbReference type="Gene3D" id="1.10.1330.10">
    <property type="entry name" value="Dockerin domain"/>
    <property type="match status" value="1"/>
</dbReference>
<organism evidence="3 4">
    <name type="scientific">Carnobacterium divergens DSM 20623</name>
    <dbReference type="NCBI Taxonomy" id="1449336"/>
    <lineage>
        <taxon>Bacteria</taxon>
        <taxon>Bacillati</taxon>
        <taxon>Bacillota</taxon>
        <taxon>Bacilli</taxon>
        <taxon>Lactobacillales</taxon>
        <taxon>Carnobacteriaceae</taxon>
        <taxon>Carnobacterium</taxon>
    </lineage>
</organism>
<dbReference type="CDD" id="cd14256">
    <property type="entry name" value="Dockerin_I"/>
    <property type="match status" value="1"/>
</dbReference>
<dbReference type="eggNOG" id="COG1196">
    <property type="taxonomic scope" value="Bacteria"/>
</dbReference>
<reference evidence="3 4" key="1">
    <citation type="journal article" date="2015" name="Genome Announc.">
        <title>Expanding the biotechnology potential of lactobacilli through comparative genomics of 213 strains and associated genera.</title>
        <authorList>
            <person name="Sun Z."/>
            <person name="Harris H.M."/>
            <person name="McCann A."/>
            <person name="Guo C."/>
            <person name="Argimon S."/>
            <person name="Zhang W."/>
            <person name="Yang X."/>
            <person name="Jeffery I.B."/>
            <person name="Cooney J.C."/>
            <person name="Kagawa T.F."/>
            <person name="Liu W."/>
            <person name="Song Y."/>
            <person name="Salvetti E."/>
            <person name="Wrobel A."/>
            <person name="Rasinkangas P."/>
            <person name="Parkhill J."/>
            <person name="Rea M.C."/>
            <person name="O'Sullivan O."/>
            <person name="Ritari J."/>
            <person name="Douillard F.P."/>
            <person name="Paul Ross R."/>
            <person name="Yang R."/>
            <person name="Briner A.E."/>
            <person name="Felis G.E."/>
            <person name="de Vos W.M."/>
            <person name="Barrangou R."/>
            <person name="Klaenhammer T.R."/>
            <person name="Caufield P.W."/>
            <person name="Cui Y."/>
            <person name="Zhang H."/>
            <person name="O'Toole P.W."/>
        </authorList>
    </citation>
    <scope>NUCLEOTIDE SEQUENCE [LARGE SCALE GENOMIC DNA]</scope>
    <source>
        <strain evidence="3 4">DSM 20623</strain>
    </source>
</reference>
<dbReference type="RefSeq" id="WP_057002221.1">
    <property type="nucleotide sequence ID" value="NZ_JQBS01000033.1"/>
</dbReference>
<dbReference type="GO" id="GO:0000272">
    <property type="term" value="P:polysaccharide catabolic process"/>
    <property type="evidence" value="ECO:0007669"/>
    <property type="project" value="InterPro"/>
</dbReference>
<evidence type="ECO:0000313" key="3">
    <source>
        <dbReference type="EMBL" id="KRN55994.1"/>
    </source>
</evidence>
<dbReference type="InterPro" id="IPR002988">
    <property type="entry name" value="GA_module"/>
</dbReference>
<protein>
    <recommendedName>
        <fullName evidence="2">Dockerin domain-containing protein</fullName>
    </recommendedName>
</protein>
<dbReference type="EMBL" id="JQBS01000033">
    <property type="protein sequence ID" value="KRN55994.1"/>
    <property type="molecule type" value="Genomic_DNA"/>
</dbReference>
<dbReference type="Pfam" id="PF01468">
    <property type="entry name" value="GA"/>
    <property type="match status" value="7"/>
</dbReference>
<dbReference type="Pfam" id="PF00404">
    <property type="entry name" value="Dockerin_1"/>
    <property type="match status" value="1"/>
</dbReference>
<dbReference type="AlphaFoldDB" id="A0A0R2I2B0"/>
<dbReference type="SMART" id="SM00844">
    <property type="entry name" value="GA"/>
    <property type="match status" value="8"/>
</dbReference>
<dbReference type="InterPro" id="IPR009063">
    <property type="entry name" value="Ig/albumin-bd_sf"/>
</dbReference>
<proteinExistence type="predicted"/>
<feature type="coiled-coil region" evidence="1">
    <location>
        <begin position="380"/>
        <end position="412"/>
    </location>
</feature>
<keyword evidence="1" id="KW-0175">Coiled coil</keyword>
<dbReference type="InterPro" id="IPR036439">
    <property type="entry name" value="Dockerin_dom_sf"/>
</dbReference>
<feature type="coiled-coil region" evidence="1">
    <location>
        <begin position="501"/>
        <end position="535"/>
    </location>
</feature>
<accession>A0A0R2I2B0</accession>
<dbReference type="PROSITE" id="PS51766">
    <property type="entry name" value="DOCKERIN"/>
    <property type="match status" value="1"/>
</dbReference>
<dbReference type="InterPro" id="IPR020840">
    <property type="entry name" value="Extracell_matrix-bd_GA"/>
</dbReference>
<dbReference type="Proteomes" id="UP000051658">
    <property type="component" value="Unassembled WGS sequence"/>
</dbReference>
<sequence length="686" mass="74986">MNLKKLITVGLVTTTLFSTAPIGLISPVVLANKVDNDKTYSITSTDEAFIFGDFASMTFKTPNNINLDGTSSILIDSNWNDPQLSHVARVVMEVTNGSMIFESVDGLAARYYTISNAGKKITMIIDNQPELLNVLVKGQALGKVDMSVTIDYANETLNDDMTGQKVLSTTVIDGVALQAAKDEAIKEIDGLPNLTTEEKQGFKDAVNKSETTDKVAQVVQEAKDKDAQALQTAKDEANKEIDALPNLTAEEKQGFKDAVNGSKTTDEVAQALQNAKNKDKENADAQALQTAKDEANKEIDALPNLTAEEKQGFKDAVNSSKTTDEVAQALQNAKDKDAQVLQTAKDGANKEIDGLPNLTAEEKQGFKDAVNGSKTTDEVAQALQNAKDKDANNKKEKELEAIKEKEKEAIDQLPGLTDEEKNKIKDDINNAKTEEKIKDIVDKANETSQLREEEKALQDAKDKAKEAIDQLPGLTDEEKNKIKDDIDNAKTQEKIKDIVDKANETSQLREEEKALQDAKNKAKAAIDALQNLTNTEKQNFKDLVDSAKSQDRVSQIVSDAVILDNNNLSAAKKEGIATIEGLKELTLEEKNSFITKVNDSKLVSEIKNIVDEAIALNKANYVLPGDLNADGHVKLSDLSYLLAYLKDETIPSIIVDKKKFLKAADFNGDGKISLIDYAKLQNYLMS</sequence>
<gene>
    <name evidence="3" type="ORF">IV74_GL001663</name>
</gene>
<dbReference type="SUPFAM" id="SSF46997">
    <property type="entry name" value="Bacterial immunoglobulin/albumin-binding domains"/>
    <property type="match status" value="7"/>
</dbReference>
<name>A0A0R2I2B0_CARDV</name>
<dbReference type="PROSITE" id="PS00018">
    <property type="entry name" value="EF_HAND_1"/>
    <property type="match status" value="1"/>
</dbReference>
<dbReference type="SUPFAM" id="SSF63446">
    <property type="entry name" value="Type I dockerin domain"/>
    <property type="match status" value="1"/>
</dbReference>
<dbReference type="Gene3D" id="1.20.5.420">
    <property type="entry name" value="Immunoglobulin FC, subunit C"/>
    <property type="match status" value="8"/>
</dbReference>
<evidence type="ECO:0000256" key="1">
    <source>
        <dbReference type="SAM" id="Coils"/>
    </source>
</evidence>
<comment type="caution">
    <text evidence="3">The sequence shown here is derived from an EMBL/GenBank/DDBJ whole genome shotgun (WGS) entry which is preliminary data.</text>
</comment>
<feature type="coiled-coil region" evidence="1">
    <location>
        <begin position="443"/>
        <end position="477"/>
    </location>
</feature>
<keyword evidence="4" id="KW-1185">Reference proteome</keyword>
<evidence type="ECO:0000313" key="4">
    <source>
        <dbReference type="Proteomes" id="UP000051658"/>
    </source>
</evidence>
<dbReference type="PATRIC" id="fig|1449336.4.peg.1697"/>
<dbReference type="GO" id="GO:0004553">
    <property type="term" value="F:hydrolase activity, hydrolyzing O-glycosyl compounds"/>
    <property type="evidence" value="ECO:0007669"/>
    <property type="project" value="InterPro"/>
</dbReference>
<dbReference type="InterPro" id="IPR002105">
    <property type="entry name" value="Dockerin_1_rpt"/>
</dbReference>
<feature type="domain" description="Dockerin" evidence="2">
    <location>
        <begin position="620"/>
        <end position="686"/>
    </location>
</feature>
<evidence type="ECO:0000259" key="2">
    <source>
        <dbReference type="PROSITE" id="PS51766"/>
    </source>
</evidence>
<feature type="coiled-coil region" evidence="1">
    <location>
        <begin position="268"/>
        <end position="298"/>
    </location>
</feature>
<dbReference type="InterPro" id="IPR018247">
    <property type="entry name" value="EF_Hand_1_Ca_BS"/>
</dbReference>